<dbReference type="InterPro" id="IPR018060">
    <property type="entry name" value="HTH_AraC"/>
</dbReference>
<proteinExistence type="predicted"/>
<dbReference type="KEGG" id="sphl:LPB140_02040"/>
<dbReference type="Gene3D" id="1.10.10.60">
    <property type="entry name" value="Homeodomain-like"/>
    <property type="match status" value="1"/>
</dbReference>
<dbReference type="STRING" id="1913578.LPB140_02040"/>
<organism evidence="2 3">
    <name type="scientific">Sphingorhabdus lutea</name>
    <dbReference type="NCBI Taxonomy" id="1913578"/>
    <lineage>
        <taxon>Bacteria</taxon>
        <taxon>Pseudomonadati</taxon>
        <taxon>Pseudomonadota</taxon>
        <taxon>Alphaproteobacteria</taxon>
        <taxon>Sphingomonadales</taxon>
        <taxon>Sphingomonadaceae</taxon>
        <taxon>Sphingorhabdus</taxon>
    </lineage>
</organism>
<dbReference type="OrthoDB" id="323290at2"/>
<evidence type="ECO:0000313" key="2">
    <source>
        <dbReference type="EMBL" id="APG61812.1"/>
    </source>
</evidence>
<gene>
    <name evidence="2" type="ORF">LPB140_02040</name>
</gene>
<dbReference type="GO" id="GO:0043565">
    <property type="term" value="F:sequence-specific DNA binding"/>
    <property type="evidence" value="ECO:0007669"/>
    <property type="project" value="InterPro"/>
</dbReference>
<evidence type="ECO:0000313" key="3">
    <source>
        <dbReference type="Proteomes" id="UP000242561"/>
    </source>
</evidence>
<dbReference type="GO" id="GO:0003700">
    <property type="term" value="F:DNA-binding transcription factor activity"/>
    <property type="evidence" value="ECO:0007669"/>
    <property type="project" value="InterPro"/>
</dbReference>
<reference evidence="2 3" key="1">
    <citation type="submission" date="2016-11" db="EMBL/GenBank/DDBJ databases">
        <title>Sphingorhabdus sp. LPB0140, isolated from marine environment.</title>
        <authorList>
            <person name="Kim E."/>
            <person name="Yi H."/>
        </authorList>
    </citation>
    <scope>NUCLEOTIDE SEQUENCE [LARGE SCALE GENOMIC DNA]</scope>
    <source>
        <strain evidence="2 3">LPB0140</strain>
    </source>
</reference>
<feature type="domain" description="HTH araC/xylS-type" evidence="1">
    <location>
        <begin position="188"/>
        <end position="289"/>
    </location>
</feature>
<dbReference type="Proteomes" id="UP000242561">
    <property type="component" value="Chromosome"/>
</dbReference>
<dbReference type="PROSITE" id="PS01124">
    <property type="entry name" value="HTH_ARAC_FAMILY_2"/>
    <property type="match status" value="1"/>
</dbReference>
<keyword evidence="3" id="KW-1185">Reference proteome</keyword>
<dbReference type="RefSeq" id="WP_072558459.1">
    <property type="nucleotide sequence ID" value="NZ_CP018154.1"/>
</dbReference>
<name>A0A1L3J9J1_9SPHN</name>
<sequence>MNRYDGDIVAEKRGDDNAPAPNHMIYYIEPPENLLPYITTFYWFRSSEEFIKDYQPASIGHIMMFLKGYGVANFINDKQYNSHPISLIGSGTAAMKYEVQGPFHSFGMALSPLGWQAILKKSGKAYHDMLVNGEDILPGNIRQVYDDICAIDNDANMDDDIDKTAQKMAQLASTWFEDNQKALKPRMAEQIAKISAWLEYSLSPDLDDLYAQFNLSPRQVQRLATKYFGSPPKYLARRFRAVRAAMVLNNPLSSSDECQAVLDHFYDQPHLIKEVRHFVGPTPARLEGDNSVLSVWLEPGNVRELSIQNLLEKKEKLNDEG</sequence>
<dbReference type="AlphaFoldDB" id="A0A1L3J9J1"/>
<dbReference type="EMBL" id="CP018154">
    <property type="protein sequence ID" value="APG61812.1"/>
    <property type="molecule type" value="Genomic_DNA"/>
</dbReference>
<protein>
    <recommendedName>
        <fullName evidence="1">HTH araC/xylS-type domain-containing protein</fullName>
    </recommendedName>
</protein>
<accession>A0A1L3J9J1</accession>
<evidence type="ECO:0000259" key="1">
    <source>
        <dbReference type="PROSITE" id="PS01124"/>
    </source>
</evidence>